<evidence type="ECO:0000313" key="2">
    <source>
        <dbReference type="Proteomes" id="UP000324897"/>
    </source>
</evidence>
<evidence type="ECO:0000313" key="1">
    <source>
        <dbReference type="EMBL" id="TVU31419.1"/>
    </source>
</evidence>
<dbReference type="Proteomes" id="UP000324897">
    <property type="component" value="Chromosome 1"/>
</dbReference>
<dbReference type="InterPro" id="IPR053197">
    <property type="entry name" value="F-box_SCFL_complex_component"/>
</dbReference>
<dbReference type="PANTHER" id="PTHR34223:SF26">
    <property type="entry name" value="OS02G0188900 PROTEIN"/>
    <property type="match status" value="1"/>
</dbReference>
<organism evidence="1 2">
    <name type="scientific">Eragrostis curvula</name>
    <name type="common">weeping love grass</name>
    <dbReference type="NCBI Taxonomy" id="38414"/>
    <lineage>
        <taxon>Eukaryota</taxon>
        <taxon>Viridiplantae</taxon>
        <taxon>Streptophyta</taxon>
        <taxon>Embryophyta</taxon>
        <taxon>Tracheophyta</taxon>
        <taxon>Spermatophyta</taxon>
        <taxon>Magnoliopsida</taxon>
        <taxon>Liliopsida</taxon>
        <taxon>Poales</taxon>
        <taxon>Poaceae</taxon>
        <taxon>PACMAD clade</taxon>
        <taxon>Chloridoideae</taxon>
        <taxon>Eragrostideae</taxon>
        <taxon>Eragrostidinae</taxon>
        <taxon>Eragrostis</taxon>
    </lineage>
</organism>
<gene>
    <name evidence="1" type="ORF">EJB05_23103</name>
</gene>
<dbReference type="PANTHER" id="PTHR34223">
    <property type="entry name" value="OS11G0201299 PROTEIN"/>
    <property type="match status" value="1"/>
</dbReference>
<protein>
    <recommendedName>
        <fullName evidence="3">F-box domain-containing protein</fullName>
    </recommendedName>
</protein>
<comment type="caution">
    <text evidence="1">The sequence shown here is derived from an EMBL/GenBank/DDBJ whole genome shotgun (WGS) entry which is preliminary data.</text>
</comment>
<dbReference type="Gramene" id="TVU31419">
    <property type="protein sequence ID" value="TVU31419"/>
    <property type="gene ID" value="EJB05_23103"/>
</dbReference>
<keyword evidence="2" id="KW-1185">Reference proteome</keyword>
<sequence>MSSSTSSPSWALARPCTLCVLSLRWRDLWRSARRINVSSEEVECYTYFSRFVSRLLMLRDPVDLDEFRLSYGIPQHYLHSYELKLASAYANVWISHVLRRNARSIQVDGVRDKLHLEPAVFTSKFLTTCSFPMFTLLPGFFRKLQTGCTKLERLLLEKSILNIDSCHFAFDGRVSISTPSLIYFNFSGYHKIPLPSSLESLVTASVFIGTYGNLVDDIRQFLTSISGVVNLEFYYEGNTNSPNLVKLTLQLEIGFRTYPKFTGEIEEIPFK</sequence>
<dbReference type="EMBL" id="RWGY01000011">
    <property type="protein sequence ID" value="TVU31419.1"/>
    <property type="molecule type" value="Genomic_DNA"/>
</dbReference>
<feature type="non-terminal residue" evidence="1">
    <location>
        <position position="1"/>
    </location>
</feature>
<accession>A0A5J9V5L0</accession>
<proteinExistence type="predicted"/>
<evidence type="ECO:0008006" key="3">
    <source>
        <dbReference type="Google" id="ProtNLM"/>
    </source>
</evidence>
<name>A0A5J9V5L0_9POAL</name>
<dbReference type="AlphaFoldDB" id="A0A5J9V5L0"/>
<reference evidence="1 2" key="1">
    <citation type="journal article" date="2019" name="Sci. Rep.">
        <title>A high-quality genome of Eragrostis curvula grass provides insights into Poaceae evolution and supports new strategies to enhance forage quality.</title>
        <authorList>
            <person name="Carballo J."/>
            <person name="Santos B.A.C.M."/>
            <person name="Zappacosta D."/>
            <person name="Garbus I."/>
            <person name="Selva J.P."/>
            <person name="Gallo C.A."/>
            <person name="Diaz A."/>
            <person name="Albertini E."/>
            <person name="Caccamo M."/>
            <person name="Echenique V."/>
        </authorList>
    </citation>
    <scope>NUCLEOTIDE SEQUENCE [LARGE SCALE GENOMIC DNA]</scope>
    <source>
        <strain evidence="2">cv. Victoria</strain>
        <tissue evidence="1">Leaf</tissue>
    </source>
</reference>